<dbReference type="EMBL" id="VFQX01000043">
    <property type="protein sequence ID" value="KAF0975952.1"/>
    <property type="molecule type" value="Genomic_DNA"/>
</dbReference>
<dbReference type="VEuPathDB" id="AmoebaDB:NF0110880"/>
<dbReference type="VEuPathDB" id="AmoebaDB:FDP41_005279"/>
<feature type="compositionally biased region" description="Low complexity" evidence="1">
    <location>
        <begin position="203"/>
        <end position="213"/>
    </location>
</feature>
<feature type="compositionally biased region" description="Low complexity" evidence="1">
    <location>
        <begin position="278"/>
        <end position="289"/>
    </location>
</feature>
<feature type="region of interest" description="Disordered" evidence="1">
    <location>
        <begin position="75"/>
        <end position="97"/>
    </location>
</feature>
<dbReference type="RefSeq" id="XP_044560665.1">
    <property type="nucleotide sequence ID" value="XM_044708786.1"/>
</dbReference>
<feature type="compositionally biased region" description="Polar residues" evidence="1">
    <location>
        <begin position="121"/>
        <end position="135"/>
    </location>
</feature>
<keyword evidence="3" id="KW-1185">Reference proteome</keyword>
<gene>
    <name evidence="2" type="ORF">FDP41_005279</name>
</gene>
<feature type="compositionally biased region" description="Low complexity" evidence="1">
    <location>
        <begin position="425"/>
        <end position="440"/>
    </location>
</feature>
<feature type="compositionally biased region" description="Basic residues" evidence="1">
    <location>
        <begin position="87"/>
        <end position="97"/>
    </location>
</feature>
<evidence type="ECO:0000313" key="3">
    <source>
        <dbReference type="Proteomes" id="UP000444721"/>
    </source>
</evidence>
<comment type="caution">
    <text evidence="2">The sequence shown here is derived from an EMBL/GenBank/DDBJ whole genome shotgun (WGS) entry which is preliminary data.</text>
</comment>
<name>A0A6A5BM54_NAEFO</name>
<feature type="region of interest" description="Disordered" evidence="1">
    <location>
        <begin position="109"/>
        <end position="217"/>
    </location>
</feature>
<evidence type="ECO:0000313" key="2">
    <source>
        <dbReference type="EMBL" id="KAF0975952.1"/>
    </source>
</evidence>
<feature type="compositionally biased region" description="Low complexity" evidence="1">
    <location>
        <begin position="242"/>
        <end position="253"/>
    </location>
</feature>
<feature type="compositionally biased region" description="Low complexity" evidence="1">
    <location>
        <begin position="136"/>
        <end position="165"/>
    </location>
</feature>
<reference evidence="2 3" key="1">
    <citation type="journal article" date="2019" name="Sci. Rep.">
        <title>Nanopore sequencing improves the draft genome of the human pathogenic amoeba Naegleria fowleri.</title>
        <authorList>
            <person name="Liechti N."/>
            <person name="Schurch N."/>
            <person name="Bruggmann R."/>
            <person name="Wittwer M."/>
        </authorList>
    </citation>
    <scope>NUCLEOTIDE SEQUENCE [LARGE SCALE GENOMIC DNA]</scope>
    <source>
        <strain evidence="2 3">ATCC 30894</strain>
    </source>
</reference>
<protein>
    <submittedName>
        <fullName evidence="2">Uncharacterized protein</fullName>
    </submittedName>
</protein>
<evidence type="ECO:0000256" key="1">
    <source>
        <dbReference type="SAM" id="MobiDB-lite"/>
    </source>
</evidence>
<sequence length="491" mass="55621">MKSRNASSSSSSSLNTSNATPVNSICCIDGCSRPSSIRNFSCLQGVWQVKLEHANSPNIEGLKICTTHYNEDLRQHPRVAGQGNNHHTTRKDKLRKQRLQEERKRLLEQSISLKNKDSLGTPDSDQPTTNHLLTISSNSNNNYSSTDAFPSSSNHHQQQHLSQPHVEQHHTRLKRGHKREFYDINDQVTTTTTTPAVESEANSPSNSSVSSLSDDYDSDTCINSSSMVVVSHEGTSPLRPCSSSEDNTITSSSRNHHHKKQEEHTSKLLSVVDGHLVKSATSSSSSISNNKRKQNSNHRKSINKKQSNMTEQEEDSEYILMDTKQILSIIENHSGVANFVPHVSMVYNLNNSFSFKYDLTLFREMIRLRPLNKYYLSFEDNFRTYILRMIHPSSSLSVESSSTSTTSQRHVPKILFSLSEIVTSSQQQTSNSTPQQTMNSESKDESIDTTSQVENILENNIEWLELQWGLSSLKVREREIELRCFQFYKYS</sequence>
<accession>A0A6A5BM54</accession>
<dbReference type="VEuPathDB" id="AmoebaDB:NfTy_052960"/>
<dbReference type="OrthoDB" id="10459489at2759"/>
<feature type="region of interest" description="Disordered" evidence="1">
    <location>
        <begin position="231"/>
        <end position="314"/>
    </location>
</feature>
<proteinExistence type="predicted"/>
<feature type="compositionally biased region" description="Basic residues" evidence="1">
    <location>
        <begin position="290"/>
        <end position="303"/>
    </location>
</feature>
<dbReference type="Proteomes" id="UP000444721">
    <property type="component" value="Unassembled WGS sequence"/>
</dbReference>
<dbReference type="AlphaFoldDB" id="A0A6A5BM54"/>
<dbReference type="GeneID" id="68112497"/>
<feature type="region of interest" description="Disordered" evidence="1">
    <location>
        <begin position="425"/>
        <end position="450"/>
    </location>
</feature>
<organism evidence="2 3">
    <name type="scientific">Naegleria fowleri</name>
    <name type="common">Brain eating amoeba</name>
    <dbReference type="NCBI Taxonomy" id="5763"/>
    <lineage>
        <taxon>Eukaryota</taxon>
        <taxon>Discoba</taxon>
        <taxon>Heterolobosea</taxon>
        <taxon>Tetramitia</taxon>
        <taxon>Eutetramitia</taxon>
        <taxon>Vahlkampfiidae</taxon>
        <taxon>Naegleria</taxon>
    </lineage>
</organism>